<name>A0A5A9XHP4_9BACT</name>
<dbReference type="RefSeq" id="WP_149307090.1">
    <property type="nucleotide sequence ID" value="NZ_SRSD01000004.1"/>
</dbReference>
<dbReference type="AlphaFoldDB" id="A0A5A9XHP4"/>
<organism evidence="1 2">
    <name type="scientific">Oryzomonas rubra</name>
    <dbReference type="NCBI Taxonomy" id="2509454"/>
    <lineage>
        <taxon>Bacteria</taxon>
        <taxon>Pseudomonadati</taxon>
        <taxon>Thermodesulfobacteriota</taxon>
        <taxon>Desulfuromonadia</taxon>
        <taxon>Geobacterales</taxon>
        <taxon>Geobacteraceae</taxon>
        <taxon>Oryzomonas</taxon>
    </lineage>
</organism>
<reference evidence="1 2" key="1">
    <citation type="submission" date="2019-04" db="EMBL/GenBank/DDBJ databases">
        <title>Geobacter ruber sp. nov., ferric-reducing bacteria isolated from paddy soil.</title>
        <authorList>
            <person name="Xu Z."/>
            <person name="Masuda Y."/>
            <person name="Itoh H."/>
            <person name="Senoo K."/>
        </authorList>
    </citation>
    <scope>NUCLEOTIDE SEQUENCE [LARGE SCALE GENOMIC DNA]</scope>
    <source>
        <strain evidence="1 2">Red88</strain>
    </source>
</reference>
<dbReference type="OrthoDB" id="9837936at2"/>
<proteinExistence type="predicted"/>
<accession>A0A5A9XHP4</accession>
<keyword evidence="2" id="KW-1185">Reference proteome</keyword>
<comment type="caution">
    <text evidence="1">The sequence shown here is derived from an EMBL/GenBank/DDBJ whole genome shotgun (WGS) entry which is preliminary data.</text>
</comment>
<evidence type="ECO:0000313" key="2">
    <source>
        <dbReference type="Proteomes" id="UP000324298"/>
    </source>
</evidence>
<dbReference type="EMBL" id="SRSD01000004">
    <property type="protein sequence ID" value="KAA0892153.1"/>
    <property type="molecule type" value="Genomic_DNA"/>
</dbReference>
<evidence type="ECO:0000313" key="1">
    <source>
        <dbReference type="EMBL" id="KAA0892153.1"/>
    </source>
</evidence>
<gene>
    <name evidence="1" type="ORF">ET418_08090</name>
</gene>
<protein>
    <submittedName>
        <fullName evidence="1">Uncharacterized protein</fullName>
    </submittedName>
</protein>
<sequence length="112" mass="12716">MESRLVPRHRSDQLPDSLSTVLLVLPDRFEITSQLMDISCQGMKLAIPPTPVPLTIPRKTETVEVVFHASRLRVSCRCIYSSYNPDGSISMGMYVFDPHQQDQLRTLLAENE</sequence>
<dbReference type="Proteomes" id="UP000324298">
    <property type="component" value="Unassembled WGS sequence"/>
</dbReference>